<accession>A0A1H7KHP7</accession>
<proteinExistence type="predicted"/>
<evidence type="ECO:0000313" key="2">
    <source>
        <dbReference type="Proteomes" id="UP000183894"/>
    </source>
</evidence>
<evidence type="ECO:0000313" key="1">
    <source>
        <dbReference type="EMBL" id="SEK86302.1"/>
    </source>
</evidence>
<organism evidence="1 2">
    <name type="scientific">Haloferax larsenii</name>
    <dbReference type="NCBI Taxonomy" id="302484"/>
    <lineage>
        <taxon>Archaea</taxon>
        <taxon>Methanobacteriati</taxon>
        <taxon>Methanobacteriota</taxon>
        <taxon>Stenosarchaea group</taxon>
        <taxon>Halobacteria</taxon>
        <taxon>Halobacteriales</taxon>
        <taxon>Haloferacaceae</taxon>
        <taxon>Haloferax</taxon>
    </lineage>
</organism>
<dbReference type="OrthoDB" id="372011at2157"/>
<dbReference type="Proteomes" id="UP000183894">
    <property type="component" value="Unassembled WGS sequence"/>
</dbReference>
<dbReference type="EMBL" id="FOAD01000002">
    <property type="protein sequence ID" value="SEK86302.1"/>
    <property type="molecule type" value="Genomic_DNA"/>
</dbReference>
<sequence length="53" mass="5832">MSLFVIFDCPACECVEKLTTVDAEIWNCEGCGAKLREHRDQNGATVDLTVVEA</sequence>
<gene>
    <name evidence="1" type="ORF">SAMN04488691_1028</name>
</gene>
<dbReference type="RefSeq" id="WP_170836875.1">
    <property type="nucleotide sequence ID" value="NZ_FOAD01000002.1"/>
</dbReference>
<reference evidence="1 2" key="1">
    <citation type="submission" date="2016-10" db="EMBL/GenBank/DDBJ databases">
        <authorList>
            <person name="de Groot N.N."/>
        </authorList>
    </citation>
    <scope>NUCLEOTIDE SEQUENCE [LARGE SCALE GENOMIC DNA]</scope>
    <source>
        <strain evidence="1 2">CDM_5</strain>
    </source>
</reference>
<name>A0A1H7KHP7_HALLR</name>
<protein>
    <submittedName>
        <fullName evidence="1">Uncharacterized protein</fullName>
    </submittedName>
</protein>
<dbReference type="AlphaFoldDB" id="A0A1H7KHP7"/>